<dbReference type="Proteomes" id="UP001060215">
    <property type="component" value="Chromosome 3"/>
</dbReference>
<evidence type="ECO:0000313" key="1">
    <source>
        <dbReference type="EMBL" id="KAI8026688.1"/>
    </source>
</evidence>
<dbReference type="EMBL" id="CM045760">
    <property type="protein sequence ID" value="KAI8026688.1"/>
    <property type="molecule type" value="Genomic_DNA"/>
</dbReference>
<evidence type="ECO:0000313" key="2">
    <source>
        <dbReference type="Proteomes" id="UP001060215"/>
    </source>
</evidence>
<name>A0ACC0ILX2_9ERIC</name>
<keyword evidence="2" id="KW-1185">Reference proteome</keyword>
<sequence length="144" mass="15277">MNKRGLAALDVLLILCFQSEAGNGEIEEILKQAGAMRAIELIPSTSTPAIATTTAMVNENFVATKLTTTNNEISSITFLNYFKYNKERNNPGDVKNCLLVIATLIVIATYQVVLSPPSGAWQDNNFGGGGGSASKAHIAGQAIM</sequence>
<gene>
    <name evidence="1" type="ORF">LOK49_LG02G00875</name>
</gene>
<organism evidence="1 2">
    <name type="scientific">Camellia lanceoleosa</name>
    <dbReference type="NCBI Taxonomy" id="1840588"/>
    <lineage>
        <taxon>Eukaryota</taxon>
        <taxon>Viridiplantae</taxon>
        <taxon>Streptophyta</taxon>
        <taxon>Embryophyta</taxon>
        <taxon>Tracheophyta</taxon>
        <taxon>Spermatophyta</taxon>
        <taxon>Magnoliopsida</taxon>
        <taxon>eudicotyledons</taxon>
        <taxon>Gunneridae</taxon>
        <taxon>Pentapetalae</taxon>
        <taxon>asterids</taxon>
        <taxon>Ericales</taxon>
        <taxon>Theaceae</taxon>
        <taxon>Camellia</taxon>
    </lineage>
</organism>
<protein>
    <submittedName>
        <fullName evidence="1">Uncharacterized protein</fullName>
    </submittedName>
</protein>
<proteinExistence type="predicted"/>
<reference evidence="1 2" key="1">
    <citation type="journal article" date="2022" name="Plant J.">
        <title>Chromosome-level genome of Camellia lanceoleosa provides a valuable resource for understanding genome evolution and self-incompatibility.</title>
        <authorList>
            <person name="Gong W."/>
            <person name="Xiao S."/>
            <person name="Wang L."/>
            <person name="Liao Z."/>
            <person name="Chang Y."/>
            <person name="Mo W."/>
            <person name="Hu G."/>
            <person name="Li W."/>
            <person name="Zhao G."/>
            <person name="Zhu H."/>
            <person name="Hu X."/>
            <person name="Ji K."/>
            <person name="Xiang X."/>
            <person name="Song Q."/>
            <person name="Yuan D."/>
            <person name="Jin S."/>
            <person name="Zhang L."/>
        </authorList>
    </citation>
    <scope>NUCLEOTIDE SEQUENCE [LARGE SCALE GENOMIC DNA]</scope>
    <source>
        <strain evidence="1">SQ_2022a</strain>
    </source>
</reference>
<accession>A0ACC0ILX2</accession>
<comment type="caution">
    <text evidence="1">The sequence shown here is derived from an EMBL/GenBank/DDBJ whole genome shotgun (WGS) entry which is preliminary data.</text>
</comment>